<dbReference type="Proteomes" id="UP000000437">
    <property type="component" value="Chromosome 1"/>
</dbReference>
<evidence type="ECO:0000313" key="2">
    <source>
        <dbReference type="RefSeq" id="XP_073763496.1"/>
    </source>
</evidence>
<evidence type="ECO:0000313" key="1">
    <source>
        <dbReference type="Proteomes" id="UP000000437"/>
    </source>
</evidence>
<keyword evidence="1" id="KW-1185">Reference proteome</keyword>
<proteinExistence type="predicted"/>
<name>A0AC58G170_DANRE</name>
<gene>
    <name evidence="2" type="primary">LOC141375161</name>
</gene>
<reference evidence="2" key="1">
    <citation type="submission" date="2025-08" db="UniProtKB">
        <authorList>
            <consortium name="RefSeq"/>
        </authorList>
    </citation>
    <scope>IDENTIFICATION</scope>
    <source>
        <strain evidence="2">Tuebingen</strain>
        <tissue evidence="2">Fibroblasts and whole tissue</tissue>
    </source>
</reference>
<protein>
    <submittedName>
        <fullName evidence="2">Uncharacterized protein</fullName>
    </submittedName>
</protein>
<organism evidence="1 2">
    <name type="scientific">Danio rerio</name>
    <name type="common">Zebrafish</name>
    <name type="synonym">Brachydanio rerio</name>
    <dbReference type="NCBI Taxonomy" id="7955"/>
    <lineage>
        <taxon>Eukaryota</taxon>
        <taxon>Metazoa</taxon>
        <taxon>Chordata</taxon>
        <taxon>Craniata</taxon>
        <taxon>Vertebrata</taxon>
        <taxon>Euteleostomi</taxon>
        <taxon>Actinopterygii</taxon>
        <taxon>Neopterygii</taxon>
        <taxon>Teleostei</taxon>
        <taxon>Ostariophysi</taxon>
        <taxon>Cypriniformes</taxon>
        <taxon>Danionidae</taxon>
        <taxon>Danioninae</taxon>
        <taxon>Danio</taxon>
    </lineage>
</organism>
<accession>A0AC58G170</accession>
<sequence length="226" mass="24049">MEISSRKAAEYKDMSDLKIVMVVESGAGKSSSENTIPGEKVFDEKSTDESVNEKCQKHQQEVSDRMISIIDTPEVCDTPINEEEPKKEMEICIEMPALAQAEQGGSHVLNNTDEENRSQVSVLLENEEECSSNELLMDTQKSIRFSSMTRTQKAVFVGAGLLGGAIGGAGAVAGAVANAAVALAAVPVAFIAAGVAIMVDGAALALIDVLQAYMKRRNKGSGIQRL</sequence>
<dbReference type="RefSeq" id="XP_073763496.1">
    <property type="nucleotide sequence ID" value="XM_073907395.1"/>
</dbReference>